<dbReference type="Pfam" id="PF01569">
    <property type="entry name" value="PAP2"/>
    <property type="match status" value="1"/>
</dbReference>
<dbReference type="InterPro" id="IPR036938">
    <property type="entry name" value="PAP2/HPO_sf"/>
</dbReference>
<proteinExistence type="predicted"/>
<dbReference type="SMART" id="SM00014">
    <property type="entry name" value="acidPPc"/>
    <property type="match status" value="1"/>
</dbReference>
<dbReference type="PANTHER" id="PTHR14969:SF13">
    <property type="entry name" value="AT30094P"/>
    <property type="match status" value="1"/>
</dbReference>
<keyword evidence="4" id="KW-1185">Reference proteome</keyword>
<gene>
    <name evidence="3" type="ORF">FRX97_08935</name>
</gene>
<feature type="transmembrane region" description="Helical" evidence="1">
    <location>
        <begin position="163"/>
        <end position="181"/>
    </location>
</feature>
<dbReference type="RefSeq" id="WP_147014868.1">
    <property type="nucleotide sequence ID" value="NZ_VORB01000007.1"/>
</dbReference>
<dbReference type="PANTHER" id="PTHR14969">
    <property type="entry name" value="SPHINGOSINE-1-PHOSPHATE PHOSPHOHYDROLASE"/>
    <property type="match status" value="1"/>
</dbReference>
<accession>A0A5C6V1Z6</accession>
<evidence type="ECO:0000259" key="2">
    <source>
        <dbReference type="SMART" id="SM00014"/>
    </source>
</evidence>
<name>A0A5C6V1Z6_9FLAO</name>
<dbReference type="Proteomes" id="UP000321168">
    <property type="component" value="Unassembled WGS sequence"/>
</dbReference>
<keyword evidence="1" id="KW-0472">Membrane</keyword>
<dbReference type="AlphaFoldDB" id="A0A5C6V1Z6"/>
<feature type="transmembrane region" description="Helical" evidence="1">
    <location>
        <begin position="36"/>
        <end position="51"/>
    </location>
</feature>
<evidence type="ECO:0000256" key="1">
    <source>
        <dbReference type="SAM" id="Phobius"/>
    </source>
</evidence>
<evidence type="ECO:0000313" key="3">
    <source>
        <dbReference type="EMBL" id="TXC78446.1"/>
    </source>
</evidence>
<protein>
    <submittedName>
        <fullName evidence="3">Phosphatase PAP2 family protein</fullName>
    </submittedName>
</protein>
<keyword evidence="1" id="KW-0812">Transmembrane</keyword>
<sequence>MIEWLISIDEKLLLAINGWQGGFLDGFFLFVTNKHNWLPLYLFLILFMWWERGWKKMLLFSVASILVVATADLVSVHLFKEVFQRLRPCHQEHLMGLVNTIGGKCGGQYGFVSSHASNHFALGIWFAFVFKTNFNFPRCPFIVWAFLIALSRVYLGVHFPGDVIVGGLVGAFIGGIYFGVFKKLGWV</sequence>
<dbReference type="EMBL" id="VORB01000007">
    <property type="protein sequence ID" value="TXC78446.1"/>
    <property type="molecule type" value="Genomic_DNA"/>
</dbReference>
<dbReference type="Gene3D" id="1.20.144.10">
    <property type="entry name" value="Phosphatidic acid phosphatase type 2/haloperoxidase"/>
    <property type="match status" value="2"/>
</dbReference>
<comment type="caution">
    <text evidence="3">The sequence shown here is derived from an EMBL/GenBank/DDBJ whole genome shotgun (WGS) entry which is preliminary data.</text>
</comment>
<dbReference type="SUPFAM" id="SSF48317">
    <property type="entry name" value="Acid phosphatase/Vanadium-dependent haloperoxidase"/>
    <property type="match status" value="1"/>
</dbReference>
<keyword evidence="1" id="KW-1133">Transmembrane helix</keyword>
<feature type="transmembrane region" description="Helical" evidence="1">
    <location>
        <begin position="141"/>
        <end position="157"/>
    </location>
</feature>
<feature type="transmembrane region" description="Helical" evidence="1">
    <location>
        <begin position="58"/>
        <end position="79"/>
    </location>
</feature>
<organism evidence="3 4">
    <name type="scientific">Luteibaculum oceani</name>
    <dbReference type="NCBI Taxonomy" id="1294296"/>
    <lineage>
        <taxon>Bacteria</taxon>
        <taxon>Pseudomonadati</taxon>
        <taxon>Bacteroidota</taxon>
        <taxon>Flavobacteriia</taxon>
        <taxon>Flavobacteriales</taxon>
        <taxon>Luteibaculaceae</taxon>
        <taxon>Luteibaculum</taxon>
    </lineage>
</organism>
<feature type="domain" description="Phosphatidic acid phosphatase type 2/haloperoxidase" evidence="2">
    <location>
        <begin position="62"/>
        <end position="178"/>
    </location>
</feature>
<dbReference type="OrthoDB" id="9789113at2"/>
<evidence type="ECO:0000313" key="4">
    <source>
        <dbReference type="Proteomes" id="UP000321168"/>
    </source>
</evidence>
<dbReference type="InterPro" id="IPR000326">
    <property type="entry name" value="PAP2/HPO"/>
</dbReference>
<reference evidence="3 4" key="1">
    <citation type="submission" date="2019-08" db="EMBL/GenBank/DDBJ databases">
        <title>Genome of Luteibaculum oceani JCM 18817.</title>
        <authorList>
            <person name="Bowman J.P."/>
        </authorList>
    </citation>
    <scope>NUCLEOTIDE SEQUENCE [LARGE SCALE GENOMIC DNA]</scope>
    <source>
        <strain evidence="3 4">JCM 18817</strain>
    </source>
</reference>